<dbReference type="EMBL" id="FQUL01000006">
    <property type="protein sequence ID" value="SHE47097.1"/>
    <property type="molecule type" value="Genomic_DNA"/>
</dbReference>
<dbReference type="InterPro" id="IPR052892">
    <property type="entry name" value="NA-targeting_endonuclease"/>
</dbReference>
<dbReference type="STRING" id="1121881.SAMN02745225_00712"/>
<evidence type="ECO:0000313" key="3">
    <source>
        <dbReference type="Proteomes" id="UP000184295"/>
    </source>
</evidence>
<dbReference type="InterPro" id="IPR029471">
    <property type="entry name" value="HNH_5"/>
</dbReference>
<dbReference type="Proteomes" id="UP000184295">
    <property type="component" value="Unassembled WGS sequence"/>
</dbReference>
<dbReference type="Gene3D" id="1.10.30.50">
    <property type="match status" value="1"/>
</dbReference>
<dbReference type="GO" id="GO:0004519">
    <property type="term" value="F:endonuclease activity"/>
    <property type="evidence" value="ECO:0007669"/>
    <property type="project" value="UniProtKB-KW"/>
</dbReference>
<reference evidence="3" key="1">
    <citation type="submission" date="2016-11" db="EMBL/GenBank/DDBJ databases">
        <authorList>
            <person name="Varghese N."/>
            <person name="Submissions S."/>
        </authorList>
    </citation>
    <scope>NUCLEOTIDE SEQUENCE [LARGE SCALE GENOMIC DNA]</scope>
    <source>
        <strain evidence="3">DSM 19514</strain>
    </source>
</reference>
<dbReference type="AlphaFoldDB" id="A0A1M4TS19"/>
<dbReference type="OrthoDB" id="9802901at2"/>
<protein>
    <submittedName>
        <fullName evidence="2">5-methylcytosine-specific restriction endonuclease McrA</fullName>
    </submittedName>
</protein>
<accession>A0A1M4TS19</accession>
<dbReference type="PANTHER" id="PTHR33877">
    <property type="entry name" value="SLL1193 PROTEIN"/>
    <property type="match status" value="1"/>
</dbReference>
<dbReference type="InterPro" id="IPR003615">
    <property type="entry name" value="HNH_nuc"/>
</dbReference>
<organism evidence="2 3">
    <name type="scientific">Ferrithrix thermotolerans DSM 19514</name>
    <dbReference type="NCBI Taxonomy" id="1121881"/>
    <lineage>
        <taxon>Bacteria</taxon>
        <taxon>Bacillati</taxon>
        <taxon>Actinomycetota</taxon>
        <taxon>Acidimicrobiia</taxon>
        <taxon>Acidimicrobiales</taxon>
        <taxon>Acidimicrobiaceae</taxon>
        <taxon>Ferrithrix</taxon>
    </lineage>
</organism>
<evidence type="ECO:0000313" key="2">
    <source>
        <dbReference type="EMBL" id="SHE47097.1"/>
    </source>
</evidence>
<dbReference type="Pfam" id="PF14279">
    <property type="entry name" value="HNH_5"/>
    <property type="match status" value="1"/>
</dbReference>
<name>A0A1M4TS19_9ACTN</name>
<dbReference type="PANTHER" id="PTHR33877:SF2">
    <property type="entry name" value="OS07G0170200 PROTEIN"/>
    <property type="match status" value="1"/>
</dbReference>
<keyword evidence="3" id="KW-1185">Reference proteome</keyword>
<keyword evidence="2" id="KW-0255">Endonuclease</keyword>
<keyword evidence="2" id="KW-0540">Nuclease</keyword>
<feature type="domain" description="HNH nuclease" evidence="1">
    <location>
        <begin position="70"/>
        <end position="119"/>
    </location>
</feature>
<proteinExistence type="predicted"/>
<dbReference type="SMART" id="SM00507">
    <property type="entry name" value="HNHc"/>
    <property type="match status" value="1"/>
</dbReference>
<gene>
    <name evidence="2" type="ORF">SAMN02745225_00712</name>
</gene>
<dbReference type="RefSeq" id="WP_072788773.1">
    <property type="nucleotide sequence ID" value="NZ_FQUL01000006.1"/>
</dbReference>
<dbReference type="CDD" id="cd00085">
    <property type="entry name" value="HNHc"/>
    <property type="match status" value="1"/>
</dbReference>
<sequence>MSRVLVLNATYEALCLVSTKRAIVLMVTEKADLVVSTGNDIHSASLTVAEPSIVRLNSYVSVPRTPRIALSRRAIFARDNYTCQYCGAPAENIDHVIPRSRGGLHVWENVVASCKPCNSRKEDRLLSESNFVLRKAPAPPKGRAWAISLGVVRPEWVPYLGGSVQSQSARIA</sequence>
<evidence type="ECO:0000259" key="1">
    <source>
        <dbReference type="SMART" id="SM00507"/>
    </source>
</evidence>
<keyword evidence="2" id="KW-0378">Hydrolase</keyword>